<dbReference type="RefSeq" id="WP_284103261.1">
    <property type="nucleotide sequence ID" value="NZ_JARRAF010000070.1"/>
</dbReference>
<feature type="signal peptide" evidence="2">
    <location>
        <begin position="1"/>
        <end position="20"/>
    </location>
</feature>
<evidence type="ECO:0000313" key="4">
    <source>
        <dbReference type="EMBL" id="MDK2126938.1"/>
    </source>
</evidence>
<evidence type="ECO:0000256" key="2">
    <source>
        <dbReference type="SAM" id="SignalP"/>
    </source>
</evidence>
<proteinExistence type="inferred from homology"/>
<comment type="similarity">
    <text evidence="1">Belongs to the AHA1 family.</text>
</comment>
<organism evidence="4 5">
    <name type="scientific">Parachitinimonas caeni</name>
    <dbReference type="NCBI Taxonomy" id="3031301"/>
    <lineage>
        <taxon>Bacteria</taxon>
        <taxon>Pseudomonadati</taxon>
        <taxon>Pseudomonadota</taxon>
        <taxon>Betaproteobacteria</taxon>
        <taxon>Neisseriales</taxon>
        <taxon>Chitinibacteraceae</taxon>
        <taxon>Parachitinimonas</taxon>
    </lineage>
</organism>
<dbReference type="InterPro" id="IPR013538">
    <property type="entry name" value="ASHA1/2-like_C"/>
</dbReference>
<evidence type="ECO:0000313" key="5">
    <source>
        <dbReference type="Proteomes" id="UP001172778"/>
    </source>
</evidence>
<sequence length="189" mass="20802">MKNLMSAGLLLAGMYLPAWAGEPAIDVAVSLKAPVAEVWKAWTTSEGITSFFAPEAEVEAKPGGAFRIYMDPYGAPGLKGADDMVVLAAEPEKLLSFTWNAPPHLAEARKQRTVVIVRFAAEEGGTRLTLNHVGWGSGGEWPAAKAYFDKAWPNVLKNLQKRFETGKPYDWTEWREQLKKYHAAPPKTS</sequence>
<accession>A0ABT7E6G0</accession>
<evidence type="ECO:0000259" key="3">
    <source>
        <dbReference type="Pfam" id="PF08327"/>
    </source>
</evidence>
<comment type="caution">
    <text evidence="4">The sequence shown here is derived from an EMBL/GenBank/DDBJ whole genome shotgun (WGS) entry which is preliminary data.</text>
</comment>
<reference evidence="4" key="1">
    <citation type="submission" date="2023-03" db="EMBL/GenBank/DDBJ databases">
        <title>Chitinimonas shenzhenensis gen. nov., sp. nov., a novel member of family Burkholderiaceae isolated from activated sludge collected in Shen Zhen, China.</title>
        <authorList>
            <person name="Wang X."/>
        </authorList>
    </citation>
    <scope>NUCLEOTIDE SEQUENCE</scope>
    <source>
        <strain evidence="4">DQS-5</strain>
    </source>
</reference>
<dbReference type="Pfam" id="PF08327">
    <property type="entry name" value="AHSA1"/>
    <property type="match status" value="1"/>
</dbReference>
<dbReference type="InterPro" id="IPR023393">
    <property type="entry name" value="START-like_dom_sf"/>
</dbReference>
<keyword evidence="2" id="KW-0732">Signal</keyword>
<keyword evidence="5" id="KW-1185">Reference proteome</keyword>
<dbReference type="CDD" id="cd07814">
    <property type="entry name" value="SRPBCC_CalC_Aha1-like"/>
    <property type="match status" value="1"/>
</dbReference>
<dbReference type="SUPFAM" id="SSF55961">
    <property type="entry name" value="Bet v1-like"/>
    <property type="match status" value="1"/>
</dbReference>
<gene>
    <name evidence="4" type="ORF">PZA18_23110</name>
</gene>
<dbReference type="Proteomes" id="UP001172778">
    <property type="component" value="Unassembled WGS sequence"/>
</dbReference>
<feature type="domain" description="Activator of Hsp90 ATPase homologue 1/2-like C-terminal" evidence="3">
    <location>
        <begin position="32"/>
        <end position="164"/>
    </location>
</feature>
<dbReference type="Gene3D" id="3.30.530.20">
    <property type="match status" value="1"/>
</dbReference>
<name>A0ABT7E6G0_9NEIS</name>
<dbReference type="EMBL" id="JARRAF010000070">
    <property type="protein sequence ID" value="MDK2126938.1"/>
    <property type="molecule type" value="Genomic_DNA"/>
</dbReference>
<protein>
    <submittedName>
        <fullName evidence="4">SRPBCC domain-containing protein</fullName>
    </submittedName>
</protein>
<evidence type="ECO:0000256" key="1">
    <source>
        <dbReference type="ARBA" id="ARBA00006817"/>
    </source>
</evidence>
<feature type="chain" id="PRO_5045958700" evidence="2">
    <location>
        <begin position="21"/>
        <end position="189"/>
    </location>
</feature>